<dbReference type="GO" id="GO:0005886">
    <property type="term" value="C:plasma membrane"/>
    <property type="evidence" value="ECO:0007669"/>
    <property type="project" value="UniProtKB-SubCell"/>
</dbReference>
<keyword evidence="5 8" id="KW-1133">Transmembrane helix</keyword>
<protein>
    <recommendedName>
        <fullName evidence="9">Pycsar effector protein domain-containing protein</fullName>
    </recommendedName>
</protein>
<comment type="caution">
    <text evidence="10">The sequence shown here is derived from an EMBL/GenBank/DDBJ whole genome shotgun (WGS) entry which is preliminary data.</text>
</comment>
<evidence type="ECO:0000256" key="3">
    <source>
        <dbReference type="ARBA" id="ARBA00022692"/>
    </source>
</evidence>
<evidence type="ECO:0000259" key="9">
    <source>
        <dbReference type="Pfam" id="PF18967"/>
    </source>
</evidence>
<name>A0A316WUU6_9FLAO</name>
<dbReference type="InterPro" id="IPR043760">
    <property type="entry name" value="PycTM_dom"/>
</dbReference>
<evidence type="ECO:0000256" key="5">
    <source>
        <dbReference type="ARBA" id="ARBA00022989"/>
    </source>
</evidence>
<keyword evidence="3 8" id="KW-0812">Transmembrane</keyword>
<keyword evidence="4" id="KW-0547">Nucleotide-binding</keyword>
<dbReference type="EMBL" id="PPEG02000001">
    <property type="protein sequence ID" value="PWN65291.1"/>
    <property type="molecule type" value="Genomic_DNA"/>
</dbReference>
<keyword evidence="7 8" id="KW-0472">Membrane</keyword>
<dbReference type="GO" id="GO:0051607">
    <property type="term" value="P:defense response to virus"/>
    <property type="evidence" value="ECO:0007669"/>
    <property type="project" value="UniProtKB-KW"/>
</dbReference>
<evidence type="ECO:0000256" key="8">
    <source>
        <dbReference type="SAM" id="Phobius"/>
    </source>
</evidence>
<evidence type="ECO:0000313" key="10">
    <source>
        <dbReference type="EMBL" id="PWN65291.1"/>
    </source>
</evidence>
<organism evidence="10 11">
    <name type="scientific">Chryseobacterium viscerum</name>
    <dbReference type="NCBI Taxonomy" id="1037377"/>
    <lineage>
        <taxon>Bacteria</taxon>
        <taxon>Pseudomonadati</taxon>
        <taxon>Bacteroidota</taxon>
        <taxon>Flavobacteriia</taxon>
        <taxon>Flavobacteriales</taxon>
        <taxon>Weeksellaceae</taxon>
        <taxon>Chryseobacterium group</taxon>
        <taxon>Chryseobacterium</taxon>
    </lineage>
</organism>
<keyword evidence="2" id="KW-1003">Cell membrane</keyword>
<feature type="transmembrane region" description="Helical" evidence="8">
    <location>
        <begin position="27"/>
        <end position="44"/>
    </location>
</feature>
<comment type="subcellular location">
    <subcellularLocation>
        <location evidence="1">Cell membrane</location>
    </subcellularLocation>
</comment>
<feature type="domain" description="Pycsar effector protein" evidence="9">
    <location>
        <begin position="7"/>
        <end position="159"/>
    </location>
</feature>
<dbReference type="AlphaFoldDB" id="A0A316WUU6"/>
<reference evidence="10 11" key="1">
    <citation type="submission" date="2018-04" db="EMBL/GenBank/DDBJ databases">
        <title>Chryseobacterium oncorhynchi 701B-08T from rainbow trout, and Chryseobacterium viscerum 687B-08T from diseased fish.</title>
        <authorList>
            <person name="Jeong J.-J."/>
            <person name="Lee Y.J."/>
            <person name="Pathiraja D."/>
            <person name="Park B."/>
            <person name="Choi I.-G."/>
            <person name="Kim K.D."/>
        </authorList>
    </citation>
    <scope>NUCLEOTIDE SEQUENCE [LARGE SCALE GENOMIC DNA]</scope>
    <source>
        <strain evidence="10 11">687B-08</strain>
    </source>
</reference>
<accession>A0A316WUU6</accession>
<evidence type="ECO:0000256" key="4">
    <source>
        <dbReference type="ARBA" id="ARBA00022741"/>
    </source>
</evidence>
<evidence type="ECO:0000313" key="11">
    <source>
        <dbReference type="Proteomes" id="UP000236413"/>
    </source>
</evidence>
<dbReference type="Proteomes" id="UP000236413">
    <property type="component" value="Unassembled WGS sequence"/>
</dbReference>
<evidence type="ECO:0000256" key="2">
    <source>
        <dbReference type="ARBA" id="ARBA00022475"/>
    </source>
</evidence>
<dbReference type="Pfam" id="PF18967">
    <property type="entry name" value="PycTM"/>
    <property type="match status" value="1"/>
</dbReference>
<evidence type="ECO:0000256" key="6">
    <source>
        <dbReference type="ARBA" id="ARBA00023118"/>
    </source>
</evidence>
<proteinExistence type="predicted"/>
<evidence type="ECO:0000256" key="1">
    <source>
        <dbReference type="ARBA" id="ARBA00004236"/>
    </source>
</evidence>
<evidence type="ECO:0000256" key="7">
    <source>
        <dbReference type="ARBA" id="ARBA00023136"/>
    </source>
</evidence>
<sequence>MIMNENLKFVLERCDHYIESIQSKSNLYIALNTFILTGVITLILSVDKNKVDNLMYFILVSMVIVSCCSIIKVLVALTPYLKTKNNRSLIFFGDVSKTEFSTFENSYKNVTEEEFRDDLICQVHSVSTGLSKKYKELNSAGRLVVVQFVLIIFWIFLYVFKNL</sequence>
<dbReference type="GO" id="GO:0000166">
    <property type="term" value="F:nucleotide binding"/>
    <property type="evidence" value="ECO:0007669"/>
    <property type="project" value="UniProtKB-KW"/>
</dbReference>
<feature type="transmembrane region" description="Helical" evidence="8">
    <location>
        <begin position="140"/>
        <end position="160"/>
    </location>
</feature>
<gene>
    <name evidence="10" type="ORF">C1634_000665</name>
</gene>
<feature type="transmembrane region" description="Helical" evidence="8">
    <location>
        <begin position="56"/>
        <end position="81"/>
    </location>
</feature>
<keyword evidence="6" id="KW-0051">Antiviral defense</keyword>